<dbReference type="SUPFAM" id="SSF54236">
    <property type="entry name" value="Ubiquitin-like"/>
    <property type="match status" value="2"/>
</dbReference>
<comment type="caution">
    <text evidence="2">The sequence shown here is derived from an EMBL/GenBank/DDBJ whole genome shotgun (WGS) entry which is preliminary data.</text>
</comment>
<gene>
    <name evidence="2" type="ORF">BLNAU_5899</name>
</gene>
<accession>A0ABQ9Y5X7</accession>
<proteinExistence type="predicted"/>
<organism evidence="2 3">
    <name type="scientific">Blattamonas nauphoetae</name>
    <dbReference type="NCBI Taxonomy" id="2049346"/>
    <lineage>
        <taxon>Eukaryota</taxon>
        <taxon>Metamonada</taxon>
        <taxon>Preaxostyla</taxon>
        <taxon>Oxymonadida</taxon>
        <taxon>Blattamonas</taxon>
    </lineage>
</organism>
<dbReference type="Proteomes" id="UP001281761">
    <property type="component" value="Unassembled WGS sequence"/>
</dbReference>
<dbReference type="InterPro" id="IPR000626">
    <property type="entry name" value="Ubiquitin-like_dom"/>
</dbReference>
<keyword evidence="3" id="KW-1185">Reference proteome</keyword>
<name>A0ABQ9Y5X7_9EUKA</name>
<feature type="domain" description="Ubiquitin-like" evidence="1">
    <location>
        <begin position="87"/>
        <end position="163"/>
    </location>
</feature>
<dbReference type="PROSITE" id="PS50053">
    <property type="entry name" value="UBIQUITIN_2"/>
    <property type="match status" value="2"/>
</dbReference>
<feature type="domain" description="Ubiquitin-like" evidence="1">
    <location>
        <begin position="6"/>
        <end position="82"/>
    </location>
</feature>
<evidence type="ECO:0000313" key="2">
    <source>
        <dbReference type="EMBL" id="KAK2959104.1"/>
    </source>
</evidence>
<evidence type="ECO:0000313" key="3">
    <source>
        <dbReference type="Proteomes" id="UP001281761"/>
    </source>
</evidence>
<dbReference type="SMART" id="SM00213">
    <property type="entry name" value="UBQ"/>
    <property type="match status" value="2"/>
</dbReference>
<dbReference type="Gene3D" id="3.10.20.90">
    <property type="entry name" value="Phosphatidylinositol 3-kinase Catalytic Subunit, Chain A, domain 1"/>
    <property type="match status" value="2"/>
</dbReference>
<dbReference type="PANTHER" id="PTHR10677">
    <property type="entry name" value="UBIQUILIN"/>
    <property type="match status" value="1"/>
</dbReference>
<sequence>MIPEPFTLLIKSATTGDQFTLNCYHGQTIQQIKQALVPSVNVPVQDMSLMHEADNLPDHFTLSQINFNGHYALILFLTETDTSADAIQITVRDEKNQSFPVTISPSKTIGELKAAISNVTHAQTSAIRLVFNGSTLADNNKRIGECGIMAQSAVDYVANIIGGV</sequence>
<evidence type="ECO:0000259" key="1">
    <source>
        <dbReference type="PROSITE" id="PS50053"/>
    </source>
</evidence>
<protein>
    <recommendedName>
        <fullName evidence="1">Ubiquitin-like domain-containing protein</fullName>
    </recommendedName>
</protein>
<dbReference type="EMBL" id="JARBJD010000032">
    <property type="protein sequence ID" value="KAK2959104.1"/>
    <property type="molecule type" value="Genomic_DNA"/>
</dbReference>
<dbReference type="Pfam" id="PF00240">
    <property type="entry name" value="ubiquitin"/>
    <property type="match status" value="2"/>
</dbReference>
<reference evidence="2 3" key="1">
    <citation type="journal article" date="2022" name="bioRxiv">
        <title>Genomics of Preaxostyla Flagellates Illuminates Evolutionary Transitions and the Path Towards Mitochondrial Loss.</title>
        <authorList>
            <person name="Novak L.V.F."/>
            <person name="Treitli S.C."/>
            <person name="Pyrih J."/>
            <person name="Halakuc P."/>
            <person name="Pipaliya S.V."/>
            <person name="Vacek V."/>
            <person name="Brzon O."/>
            <person name="Soukal P."/>
            <person name="Eme L."/>
            <person name="Dacks J.B."/>
            <person name="Karnkowska A."/>
            <person name="Elias M."/>
            <person name="Hampl V."/>
        </authorList>
    </citation>
    <scope>NUCLEOTIDE SEQUENCE [LARGE SCALE GENOMIC DNA]</scope>
    <source>
        <strain evidence="2">NAU3</strain>
        <tissue evidence="2">Gut</tissue>
    </source>
</reference>
<dbReference type="PANTHER" id="PTHR10677:SF3">
    <property type="entry name" value="FI07626P-RELATED"/>
    <property type="match status" value="1"/>
</dbReference>
<dbReference type="InterPro" id="IPR029071">
    <property type="entry name" value="Ubiquitin-like_domsf"/>
</dbReference>
<dbReference type="CDD" id="cd17039">
    <property type="entry name" value="Ubl_ubiquitin_like"/>
    <property type="match status" value="1"/>
</dbReference>
<dbReference type="InterPro" id="IPR015496">
    <property type="entry name" value="Ubiquilin"/>
</dbReference>